<dbReference type="Proteomes" id="UP001530377">
    <property type="component" value="Unassembled WGS sequence"/>
</dbReference>
<gene>
    <name evidence="2" type="ORF">ACHAXA_011103</name>
</gene>
<dbReference type="AlphaFoldDB" id="A0ABD3SG37"/>
<proteinExistence type="predicted"/>
<feature type="compositionally biased region" description="Basic and acidic residues" evidence="1">
    <location>
        <begin position="31"/>
        <end position="40"/>
    </location>
</feature>
<accession>A0ABD3SG37</accession>
<organism evidence="2 3">
    <name type="scientific">Cyclostephanos tholiformis</name>
    <dbReference type="NCBI Taxonomy" id="382380"/>
    <lineage>
        <taxon>Eukaryota</taxon>
        <taxon>Sar</taxon>
        <taxon>Stramenopiles</taxon>
        <taxon>Ochrophyta</taxon>
        <taxon>Bacillariophyta</taxon>
        <taxon>Coscinodiscophyceae</taxon>
        <taxon>Thalassiosirophycidae</taxon>
        <taxon>Stephanodiscales</taxon>
        <taxon>Stephanodiscaceae</taxon>
        <taxon>Cyclostephanos</taxon>
    </lineage>
</organism>
<reference evidence="2 3" key="1">
    <citation type="submission" date="2024-10" db="EMBL/GenBank/DDBJ databases">
        <title>Updated reference genomes for cyclostephanoid diatoms.</title>
        <authorList>
            <person name="Roberts W.R."/>
            <person name="Alverson A.J."/>
        </authorList>
    </citation>
    <scope>NUCLEOTIDE SEQUENCE [LARGE SCALE GENOMIC DNA]</scope>
    <source>
        <strain evidence="2 3">AJA228-03</strain>
    </source>
</reference>
<name>A0ABD3SG37_9STRA</name>
<comment type="caution">
    <text evidence="2">The sequence shown here is derived from an EMBL/GenBank/DDBJ whole genome shotgun (WGS) entry which is preliminary data.</text>
</comment>
<evidence type="ECO:0000256" key="1">
    <source>
        <dbReference type="SAM" id="MobiDB-lite"/>
    </source>
</evidence>
<evidence type="ECO:0000313" key="2">
    <source>
        <dbReference type="EMBL" id="KAL3823258.1"/>
    </source>
</evidence>
<feature type="compositionally biased region" description="Acidic residues" evidence="1">
    <location>
        <begin position="90"/>
        <end position="105"/>
    </location>
</feature>
<feature type="region of interest" description="Disordered" evidence="1">
    <location>
        <begin position="31"/>
        <end position="53"/>
    </location>
</feature>
<sequence length="227" mass="25179">MIAASFEEVKPELIHDDNGIPVLSEQISESFERHGEKEEKLEEVDDVDDAPLPSGMIAASYEEVKPEFIHDDNDIPVLSEQITASFEGHGEEEEKLEEVDEEDDAPLPPGMIAEFFEENDDEEAKLEDIEDEYAPVPPGMIAALYDTDCKAKQNDKKIPAVFEYNVGCIVNNAQEITNLLDASSTFPPNIGTESLPNGGTPADTDNQEKRIAMTSHHLFPCLMMARI</sequence>
<evidence type="ECO:0000313" key="3">
    <source>
        <dbReference type="Proteomes" id="UP001530377"/>
    </source>
</evidence>
<keyword evidence="3" id="KW-1185">Reference proteome</keyword>
<protein>
    <submittedName>
        <fullName evidence="2">Uncharacterized protein</fullName>
    </submittedName>
</protein>
<feature type="region of interest" description="Disordered" evidence="1">
    <location>
        <begin position="87"/>
        <end position="107"/>
    </location>
</feature>
<dbReference type="EMBL" id="JALLPB020000042">
    <property type="protein sequence ID" value="KAL3823258.1"/>
    <property type="molecule type" value="Genomic_DNA"/>
</dbReference>